<name>A0A841I004_9DEIO</name>
<dbReference type="GO" id="GO:0016757">
    <property type="term" value="F:glycosyltransferase activity"/>
    <property type="evidence" value="ECO:0007669"/>
    <property type="project" value="UniProtKB-KW"/>
</dbReference>
<dbReference type="EMBL" id="JACHHG010000005">
    <property type="protein sequence ID" value="MBB6098274.1"/>
    <property type="molecule type" value="Genomic_DNA"/>
</dbReference>
<keyword evidence="1" id="KW-0328">Glycosyltransferase</keyword>
<evidence type="ECO:0000313" key="1">
    <source>
        <dbReference type="EMBL" id="MBB6098274.1"/>
    </source>
</evidence>
<dbReference type="RefSeq" id="WP_183986524.1">
    <property type="nucleotide sequence ID" value="NZ_JACHHG010000005.1"/>
</dbReference>
<sequence length="188" mass="20062">MNKVLLHHLSAALEDEHTLEARLSRLRPTEWTEAAAAFNDLPAFDTVLTLPGTAHNLGFALAQAHDARLALASERPPVGPACLAEVDGHTLFSAQADLEGAKQVLIVRDVLRHGYASLALVGLVAQIGATVTGCVSALEFTRYGGRNHLELMDVPVFAGVRIAHVGAALQLERRHLPENTEELLSGSA</sequence>
<keyword evidence="2" id="KW-1185">Reference proteome</keyword>
<reference evidence="1 2" key="1">
    <citation type="submission" date="2020-08" db="EMBL/GenBank/DDBJ databases">
        <title>Genomic Encyclopedia of Type Strains, Phase IV (KMG-IV): sequencing the most valuable type-strain genomes for metagenomic binning, comparative biology and taxonomic classification.</title>
        <authorList>
            <person name="Goeker M."/>
        </authorList>
    </citation>
    <scope>NUCLEOTIDE SEQUENCE [LARGE SCALE GENOMIC DNA]</scope>
    <source>
        <strain evidence="1 2">DSM 21458</strain>
    </source>
</reference>
<organism evidence="1 2">
    <name type="scientific">Deinobacterium chartae</name>
    <dbReference type="NCBI Taxonomy" id="521158"/>
    <lineage>
        <taxon>Bacteria</taxon>
        <taxon>Thermotogati</taxon>
        <taxon>Deinococcota</taxon>
        <taxon>Deinococci</taxon>
        <taxon>Deinococcales</taxon>
        <taxon>Deinococcaceae</taxon>
        <taxon>Deinobacterium</taxon>
    </lineage>
</organism>
<gene>
    <name evidence="1" type="ORF">HNR42_001699</name>
</gene>
<dbReference type="Proteomes" id="UP000569951">
    <property type="component" value="Unassembled WGS sequence"/>
</dbReference>
<accession>A0A841I004</accession>
<dbReference type="AlphaFoldDB" id="A0A841I004"/>
<dbReference type="Gene3D" id="3.40.50.2020">
    <property type="match status" value="1"/>
</dbReference>
<evidence type="ECO:0000313" key="2">
    <source>
        <dbReference type="Proteomes" id="UP000569951"/>
    </source>
</evidence>
<keyword evidence="1" id="KW-0808">Transferase</keyword>
<dbReference type="SUPFAM" id="SSF53271">
    <property type="entry name" value="PRTase-like"/>
    <property type="match status" value="1"/>
</dbReference>
<dbReference type="InterPro" id="IPR000836">
    <property type="entry name" value="PRTase_dom"/>
</dbReference>
<dbReference type="InterPro" id="IPR029057">
    <property type="entry name" value="PRTase-like"/>
</dbReference>
<comment type="caution">
    <text evidence="1">The sequence shown here is derived from an EMBL/GenBank/DDBJ whole genome shotgun (WGS) entry which is preliminary data.</text>
</comment>
<dbReference type="CDD" id="cd06223">
    <property type="entry name" value="PRTases_typeI"/>
    <property type="match status" value="1"/>
</dbReference>
<protein>
    <submittedName>
        <fullName evidence="1">Adenine/guanine phosphoribosyltransferase-like PRPP-binding protein</fullName>
    </submittedName>
</protein>
<proteinExistence type="predicted"/>